<dbReference type="OrthoDB" id="1909530at2"/>
<proteinExistence type="predicted"/>
<keyword evidence="2" id="KW-1185">Reference proteome</keyword>
<gene>
    <name evidence="1" type="ORF">SAMN05660297_01387</name>
</gene>
<dbReference type="AlphaFoldDB" id="A0A1I0BRD2"/>
<dbReference type="InterPro" id="IPR015055">
    <property type="entry name" value="STIV_B116-like"/>
</dbReference>
<evidence type="ECO:0008006" key="3">
    <source>
        <dbReference type="Google" id="ProtNLM"/>
    </source>
</evidence>
<sequence>MSTNNGAKSKKQPVALFNGTVVTTNGVYRISDITIDEAKELIKEYGYISAIGHEATAEAMSDLLEVSVTMNRIQFYQGIGQKAIVLKLNIRPAEGAILNRPEIESIGYSLKLMERLE</sequence>
<organism evidence="1 2">
    <name type="scientific">Natronincola peptidivorans</name>
    <dbReference type="NCBI Taxonomy" id="426128"/>
    <lineage>
        <taxon>Bacteria</taxon>
        <taxon>Bacillati</taxon>
        <taxon>Bacillota</taxon>
        <taxon>Clostridia</taxon>
        <taxon>Peptostreptococcales</taxon>
        <taxon>Natronincolaceae</taxon>
        <taxon>Natronincola</taxon>
    </lineage>
</organism>
<dbReference type="SUPFAM" id="SSF143602">
    <property type="entry name" value="STIV B116-like"/>
    <property type="match status" value="1"/>
</dbReference>
<accession>A0A1I0BRD2</accession>
<dbReference type="Pfam" id="PF08960">
    <property type="entry name" value="STIV_B116-like"/>
    <property type="match status" value="1"/>
</dbReference>
<protein>
    <recommendedName>
        <fullName evidence="3">DUF1874 domain-containing protein</fullName>
    </recommendedName>
</protein>
<dbReference type="Gene3D" id="3.40.50.11170">
    <property type="entry name" value="Uncharacterised protein PF08960, DUF1874"/>
    <property type="match status" value="1"/>
</dbReference>
<name>A0A1I0BRD2_9FIRM</name>
<evidence type="ECO:0000313" key="1">
    <source>
        <dbReference type="EMBL" id="SET09579.1"/>
    </source>
</evidence>
<dbReference type="STRING" id="426128.SAMN05660297_01387"/>
<evidence type="ECO:0000313" key="2">
    <source>
        <dbReference type="Proteomes" id="UP000199568"/>
    </source>
</evidence>
<reference evidence="1 2" key="1">
    <citation type="submission" date="2016-10" db="EMBL/GenBank/DDBJ databases">
        <authorList>
            <person name="de Groot N.N."/>
        </authorList>
    </citation>
    <scope>NUCLEOTIDE SEQUENCE [LARGE SCALE GENOMIC DNA]</scope>
    <source>
        <strain evidence="1 2">DSM 18979</strain>
    </source>
</reference>
<dbReference type="Proteomes" id="UP000199568">
    <property type="component" value="Unassembled WGS sequence"/>
</dbReference>
<dbReference type="EMBL" id="FOHU01000004">
    <property type="protein sequence ID" value="SET09579.1"/>
    <property type="molecule type" value="Genomic_DNA"/>
</dbReference>
<dbReference type="InterPro" id="IPR037236">
    <property type="entry name" value="STIV_B116-like_sf"/>
</dbReference>
<dbReference type="RefSeq" id="WP_090441318.1">
    <property type="nucleotide sequence ID" value="NZ_FOHU01000004.1"/>
</dbReference>